<feature type="compositionally biased region" description="Basic residues" evidence="1">
    <location>
        <begin position="82"/>
        <end position="96"/>
    </location>
</feature>
<organism evidence="2 3">
    <name type="scientific">Vibrio alginolyticus</name>
    <dbReference type="NCBI Taxonomy" id="663"/>
    <lineage>
        <taxon>Bacteria</taxon>
        <taxon>Pseudomonadati</taxon>
        <taxon>Pseudomonadota</taxon>
        <taxon>Gammaproteobacteria</taxon>
        <taxon>Vibrionales</taxon>
        <taxon>Vibrionaceae</taxon>
        <taxon>Vibrio</taxon>
    </lineage>
</organism>
<accession>A0A7Y0N247</accession>
<dbReference type="AlphaFoldDB" id="A0A7Y0N247"/>
<feature type="region of interest" description="Disordered" evidence="1">
    <location>
        <begin position="76"/>
        <end position="111"/>
    </location>
</feature>
<feature type="non-terminal residue" evidence="2">
    <location>
        <position position="140"/>
    </location>
</feature>
<protein>
    <submittedName>
        <fullName evidence="2">Uncharacterized protein</fullName>
    </submittedName>
</protein>
<dbReference type="EMBL" id="JABCMA010000279">
    <property type="protein sequence ID" value="NMR76925.1"/>
    <property type="molecule type" value="Genomic_DNA"/>
</dbReference>
<evidence type="ECO:0000256" key="1">
    <source>
        <dbReference type="SAM" id="MobiDB-lite"/>
    </source>
</evidence>
<reference evidence="2 3" key="1">
    <citation type="submission" date="2020-04" db="EMBL/GenBank/DDBJ databases">
        <title>Whole-genome sequencing of Vibrio spp. from China reveals different genetic environments of blaCTX-M-14 among diverse lineages.</title>
        <authorList>
            <person name="Zheng Z."/>
            <person name="Ye L."/>
            <person name="Chen S."/>
        </authorList>
    </citation>
    <scope>NUCLEOTIDE SEQUENCE [LARGE SCALE GENOMIC DNA]</scope>
    <source>
        <strain evidence="2 3">Vb1636</strain>
    </source>
</reference>
<evidence type="ECO:0000313" key="3">
    <source>
        <dbReference type="Proteomes" id="UP000565155"/>
    </source>
</evidence>
<dbReference type="RefSeq" id="WP_411913338.1">
    <property type="nucleotide sequence ID" value="NZ_JABCMA010000279.1"/>
</dbReference>
<gene>
    <name evidence="2" type="ORF">HKB35_25405</name>
</gene>
<sequence length="140" mass="15787">MAQEFTDIDSEELDGLIQRVQEAKEHDLALSAEDCHILLKALKTLAAIQERLSDNDITLHKLRKLVGMVRSSETMDTLLGQKAKKNKKRGQKRSKPKATQPDVPVKTKVTQHKLTDLRKGDACPDCHQGKLYKYEPATLL</sequence>
<name>A0A7Y0N247_VIBAL</name>
<comment type="caution">
    <text evidence="2">The sequence shown here is derived from an EMBL/GenBank/DDBJ whole genome shotgun (WGS) entry which is preliminary data.</text>
</comment>
<proteinExistence type="predicted"/>
<dbReference type="Proteomes" id="UP000565155">
    <property type="component" value="Unassembled WGS sequence"/>
</dbReference>
<evidence type="ECO:0000313" key="2">
    <source>
        <dbReference type="EMBL" id="NMR76925.1"/>
    </source>
</evidence>